<keyword evidence="5" id="KW-0378">Hydrolase</keyword>
<evidence type="ECO:0000256" key="3">
    <source>
        <dbReference type="ARBA" id="ARBA00023163"/>
    </source>
</evidence>
<keyword evidence="1" id="KW-0805">Transcription regulation</keyword>
<dbReference type="InterPro" id="IPR001471">
    <property type="entry name" value="AP2/ERF_dom"/>
</dbReference>
<reference evidence="5 6" key="1">
    <citation type="journal article" date="2008" name="Appl. Environ. Microbiol.">
        <title>Complete genomic sequence of bacteriophage phiEcoM-GJ1, a novel phage that has myovirus morphology and a podovirus-like RNA polymerase.</title>
        <authorList>
            <person name="Jamalludeen N."/>
            <person name="Kropinski A.M."/>
            <person name="Johnson R.P."/>
            <person name="Lingohr E."/>
            <person name="Harel J."/>
            <person name="Gyles C.L."/>
        </authorList>
    </citation>
    <scope>NUCLEOTIDE SEQUENCE</scope>
</reference>
<keyword evidence="2" id="KW-0238">DNA-binding</keyword>
<dbReference type="Gene3D" id="3.30.730.10">
    <property type="entry name" value="AP2/ERF domain"/>
    <property type="match status" value="1"/>
</dbReference>
<dbReference type="SUPFAM" id="SSF54060">
    <property type="entry name" value="His-Me finger endonucleases"/>
    <property type="match status" value="1"/>
</dbReference>
<dbReference type="PROSITE" id="PS51032">
    <property type="entry name" value="AP2_ERF"/>
    <property type="match status" value="1"/>
</dbReference>
<feature type="domain" description="AP2/ERF" evidence="4">
    <location>
        <begin position="105"/>
        <end position="160"/>
    </location>
</feature>
<evidence type="ECO:0000256" key="2">
    <source>
        <dbReference type="ARBA" id="ARBA00023125"/>
    </source>
</evidence>
<protein>
    <submittedName>
        <fullName evidence="5">Putative HNH endonuclease</fullName>
    </submittedName>
</protein>
<dbReference type="PANTHER" id="PTHR31677:SF196">
    <property type="entry name" value="ETHYLENE-RESPONSIVE TRANSCRIPTION FACTOR ERF109"/>
    <property type="match status" value="1"/>
</dbReference>
<dbReference type="GO" id="GO:0003677">
    <property type="term" value="F:DNA binding"/>
    <property type="evidence" value="ECO:0007669"/>
    <property type="project" value="UniProtKB-KW"/>
</dbReference>
<organism evidence="5 6">
    <name type="scientific">Escherichia phage phiEcoM-GJ1</name>
    <dbReference type="NCBI Taxonomy" id="451705"/>
    <lineage>
        <taxon>Viruses</taxon>
        <taxon>Duplodnaviria</taxon>
        <taxon>Heunggongvirae</taxon>
        <taxon>Uroviricota</taxon>
        <taxon>Caudoviricetes</taxon>
        <taxon>Chaseviridae</taxon>
        <taxon>Cleopatravirinae</taxon>
        <taxon>Carltongylesvirus</taxon>
        <taxon>Carltongylesvirus GJ1</taxon>
    </lineage>
</organism>
<dbReference type="OrthoDB" id="21336at10239"/>
<keyword evidence="6" id="KW-1185">Reference proteome</keyword>
<accession>A9Q1T9</accession>
<dbReference type="Proteomes" id="UP000002080">
    <property type="component" value="Segment"/>
</dbReference>
<dbReference type="InterPro" id="IPR016177">
    <property type="entry name" value="DNA-bd_dom_sf"/>
</dbReference>
<dbReference type="Pfam" id="PF13392">
    <property type="entry name" value="HNH_3"/>
    <property type="match status" value="1"/>
</dbReference>
<dbReference type="KEGG" id="vg:5797421"/>
<evidence type="ECO:0000313" key="5">
    <source>
        <dbReference type="EMBL" id="ABR68748.1"/>
    </source>
</evidence>
<dbReference type="PANTHER" id="PTHR31677">
    <property type="entry name" value="AP2 DOMAIN CLASS TRANSCRIPTION FACTOR"/>
    <property type="match status" value="1"/>
</dbReference>
<keyword evidence="5" id="KW-0540">Nuclease</keyword>
<dbReference type="CDD" id="cd00018">
    <property type="entry name" value="AP2"/>
    <property type="match status" value="1"/>
</dbReference>
<proteinExistence type="predicted"/>
<evidence type="ECO:0000259" key="4">
    <source>
        <dbReference type="PROSITE" id="PS51032"/>
    </source>
</evidence>
<dbReference type="InterPro" id="IPR036955">
    <property type="entry name" value="AP2/ERF_dom_sf"/>
</dbReference>
<dbReference type="EMBL" id="EF460875">
    <property type="protein sequence ID" value="ABR68748.1"/>
    <property type="molecule type" value="Genomic_DNA"/>
</dbReference>
<keyword evidence="5" id="KW-0255">Endonuclease</keyword>
<dbReference type="GeneID" id="5797421"/>
<dbReference type="InterPro" id="IPR044925">
    <property type="entry name" value="His-Me_finger_sf"/>
</dbReference>
<dbReference type="GO" id="GO:0003700">
    <property type="term" value="F:DNA-binding transcription factor activity"/>
    <property type="evidence" value="ECO:0007669"/>
    <property type="project" value="InterPro"/>
</dbReference>
<dbReference type="InterPro" id="IPR003615">
    <property type="entry name" value="HNH_nuc"/>
</dbReference>
<keyword evidence="3" id="KW-0804">Transcription</keyword>
<dbReference type="GO" id="GO:0004519">
    <property type="term" value="F:endonuclease activity"/>
    <property type="evidence" value="ECO:0007669"/>
    <property type="project" value="UniProtKB-KW"/>
</dbReference>
<dbReference type="SMART" id="SM00380">
    <property type="entry name" value="AP2"/>
    <property type="match status" value="1"/>
</dbReference>
<sequence length="161" mass="18339">MSDEQKISLWRSMFSYTEDGKLYRKMESGKLKLVGSPCGRDKLYLNVRVGKSFEYVHRIIFGMHYGFLPKQVDHKVGFDNSPSNLRAADNQQNNCNVVRKLGAVPFRGVSRMKNGTFVARIRNGNSRIYIGTFPTAKQAALAYNEFAIKLHGEFAIINRNI</sequence>
<evidence type="ECO:0000313" key="6">
    <source>
        <dbReference type="Proteomes" id="UP000002080"/>
    </source>
</evidence>
<name>A9Q1T9_9CAUD</name>
<dbReference type="SUPFAM" id="SSF54171">
    <property type="entry name" value="DNA-binding domain"/>
    <property type="match status" value="1"/>
</dbReference>
<dbReference type="RefSeq" id="YP_001595431.1">
    <property type="nucleotide sequence ID" value="NC_010106.1"/>
</dbReference>
<evidence type="ECO:0000256" key="1">
    <source>
        <dbReference type="ARBA" id="ARBA00023015"/>
    </source>
</evidence>